<dbReference type="InterPro" id="IPR043917">
    <property type="entry name" value="DUF5753"/>
</dbReference>
<evidence type="ECO:0000313" key="2">
    <source>
        <dbReference type="EMBL" id="RMI38619.1"/>
    </source>
</evidence>
<feature type="domain" description="HTH cro/C1-type" evidence="1">
    <location>
        <begin position="22"/>
        <end position="77"/>
    </location>
</feature>
<dbReference type="SUPFAM" id="SSF47413">
    <property type="entry name" value="lambda repressor-like DNA-binding domains"/>
    <property type="match status" value="1"/>
</dbReference>
<proteinExistence type="predicted"/>
<dbReference type="EMBL" id="RFFG01000082">
    <property type="protein sequence ID" value="RMI38619.1"/>
    <property type="molecule type" value="Genomic_DNA"/>
</dbReference>
<accession>A0A3M2LME8</accession>
<dbReference type="InterPro" id="IPR001387">
    <property type="entry name" value="Cro/C1-type_HTH"/>
</dbReference>
<evidence type="ECO:0000313" key="3">
    <source>
        <dbReference type="Proteomes" id="UP000282674"/>
    </source>
</evidence>
<keyword evidence="3" id="KW-1185">Reference proteome</keyword>
<name>A0A3M2LME8_9ACTN</name>
<organism evidence="2 3">
    <name type="scientific">Actinomadura harenae</name>
    <dbReference type="NCBI Taxonomy" id="2483351"/>
    <lineage>
        <taxon>Bacteria</taxon>
        <taxon>Bacillati</taxon>
        <taxon>Actinomycetota</taxon>
        <taxon>Actinomycetes</taxon>
        <taxon>Streptosporangiales</taxon>
        <taxon>Thermomonosporaceae</taxon>
        <taxon>Actinomadura</taxon>
    </lineage>
</organism>
<dbReference type="Gene3D" id="1.10.260.40">
    <property type="entry name" value="lambda repressor-like DNA-binding domains"/>
    <property type="match status" value="1"/>
</dbReference>
<gene>
    <name evidence="2" type="ORF">EBO15_32315</name>
</gene>
<dbReference type="CDD" id="cd00093">
    <property type="entry name" value="HTH_XRE"/>
    <property type="match status" value="1"/>
</dbReference>
<dbReference type="InterPro" id="IPR010982">
    <property type="entry name" value="Lambda_DNA-bd_dom_sf"/>
</dbReference>
<dbReference type="GO" id="GO:0003677">
    <property type="term" value="F:DNA binding"/>
    <property type="evidence" value="ECO:0007669"/>
    <property type="project" value="InterPro"/>
</dbReference>
<comment type="caution">
    <text evidence="2">The sequence shown here is derived from an EMBL/GenBank/DDBJ whole genome shotgun (WGS) entry which is preliminary data.</text>
</comment>
<dbReference type="Proteomes" id="UP000282674">
    <property type="component" value="Unassembled WGS sequence"/>
</dbReference>
<dbReference type="SMART" id="SM00530">
    <property type="entry name" value="HTH_XRE"/>
    <property type="match status" value="1"/>
</dbReference>
<dbReference type="PROSITE" id="PS50943">
    <property type="entry name" value="HTH_CROC1"/>
    <property type="match status" value="1"/>
</dbReference>
<dbReference type="Pfam" id="PF01381">
    <property type="entry name" value="HTH_3"/>
    <property type="match status" value="1"/>
</dbReference>
<protein>
    <submittedName>
        <fullName evidence="2">XRE family transcriptional regulator</fullName>
    </submittedName>
</protein>
<reference evidence="2 3" key="1">
    <citation type="submission" date="2018-10" db="EMBL/GenBank/DDBJ databases">
        <title>Isolation from soil.</title>
        <authorList>
            <person name="Hu J."/>
        </authorList>
    </citation>
    <scope>NUCLEOTIDE SEQUENCE [LARGE SCALE GENOMIC DNA]</scope>
    <source>
        <strain evidence="2 3">NEAU-Ht49</strain>
    </source>
</reference>
<dbReference type="Pfam" id="PF19054">
    <property type="entry name" value="DUF5753"/>
    <property type="match status" value="1"/>
</dbReference>
<dbReference type="AlphaFoldDB" id="A0A3M2LME8"/>
<evidence type="ECO:0000259" key="1">
    <source>
        <dbReference type="PROSITE" id="PS50943"/>
    </source>
</evidence>
<sequence length="272" mass="29601">MPPQDKQSNSETSAFTSYADALKTLREDNDKTQEDVANGCLISHKMIGHYENKRRIPGLEVSKAFDGYFKIPKPGIFTVLQPLVIEELNLPTGMQAYFEQESQAASVRIVAPNLYPGLIQTEDCARVILTAGQRAGTIEGDLSLRMSRQEILERPDPPELVVLLKEAVLREIIGTAEVTRNQLGHLLDLMELPNINIQVIPTGAPVYLAGELTLLDFEEGPGLAHSEGGGGGILVEAPDQVAGAAIRFSRIAALAMSAADSKRLIREIMESL</sequence>